<name>A0ABQ8JTQ0_DERPT</name>
<comment type="caution">
    <text evidence="3">The sequence shown here is derived from an EMBL/GenBank/DDBJ whole genome shotgun (WGS) entry which is preliminary data.</text>
</comment>
<reference evidence="3 4" key="2">
    <citation type="journal article" date="2022" name="Mol. Biol. Evol.">
        <title>Comparative Genomics Reveals Insights into the Divergent Evolution of Astigmatic Mites and Household Pest Adaptations.</title>
        <authorList>
            <person name="Xiong Q."/>
            <person name="Wan A.T."/>
            <person name="Liu X."/>
            <person name="Fung C.S."/>
            <person name="Xiao X."/>
            <person name="Malainual N."/>
            <person name="Hou J."/>
            <person name="Wang L."/>
            <person name="Wang M."/>
            <person name="Yang K.Y."/>
            <person name="Cui Y."/>
            <person name="Leung E.L."/>
            <person name="Nong W."/>
            <person name="Shin S.K."/>
            <person name="Au S.W."/>
            <person name="Jeong K.Y."/>
            <person name="Chew F.T."/>
            <person name="Hui J.H."/>
            <person name="Leung T.F."/>
            <person name="Tungtrongchitr A."/>
            <person name="Zhong N."/>
            <person name="Liu Z."/>
            <person name="Tsui S.K."/>
        </authorList>
    </citation>
    <scope>NUCLEOTIDE SEQUENCE [LARGE SCALE GENOMIC DNA]</scope>
    <source>
        <strain evidence="3">Derp</strain>
    </source>
</reference>
<evidence type="ECO:0000313" key="4">
    <source>
        <dbReference type="Proteomes" id="UP000887458"/>
    </source>
</evidence>
<keyword evidence="1" id="KW-0175">Coiled coil</keyword>
<evidence type="ECO:0000256" key="2">
    <source>
        <dbReference type="SAM" id="MobiDB-lite"/>
    </source>
</evidence>
<reference evidence="3 4" key="1">
    <citation type="journal article" date="2018" name="J. Allergy Clin. Immunol.">
        <title>High-quality assembly of Dermatophagoides pteronyssinus genome and transcriptome reveals a wide range of novel allergens.</title>
        <authorList>
            <person name="Liu X.Y."/>
            <person name="Yang K.Y."/>
            <person name="Wang M.Q."/>
            <person name="Kwok J.S."/>
            <person name="Zeng X."/>
            <person name="Yang Z."/>
            <person name="Xiao X.J."/>
            <person name="Lau C.P."/>
            <person name="Li Y."/>
            <person name="Huang Z.M."/>
            <person name="Ba J.G."/>
            <person name="Yim A.K."/>
            <person name="Ouyang C.Y."/>
            <person name="Ngai S.M."/>
            <person name="Chan T.F."/>
            <person name="Leung E.L."/>
            <person name="Liu L."/>
            <person name="Liu Z.G."/>
            <person name="Tsui S.K."/>
        </authorList>
    </citation>
    <scope>NUCLEOTIDE SEQUENCE [LARGE SCALE GENOMIC DNA]</scope>
    <source>
        <strain evidence="3">Derp</strain>
    </source>
</reference>
<feature type="coiled-coil region" evidence="1">
    <location>
        <begin position="139"/>
        <end position="191"/>
    </location>
</feature>
<organism evidence="3 4">
    <name type="scientific">Dermatophagoides pteronyssinus</name>
    <name type="common">European house dust mite</name>
    <dbReference type="NCBI Taxonomy" id="6956"/>
    <lineage>
        <taxon>Eukaryota</taxon>
        <taxon>Metazoa</taxon>
        <taxon>Ecdysozoa</taxon>
        <taxon>Arthropoda</taxon>
        <taxon>Chelicerata</taxon>
        <taxon>Arachnida</taxon>
        <taxon>Acari</taxon>
        <taxon>Acariformes</taxon>
        <taxon>Sarcoptiformes</taxon>
        <taxon>Astigmata</taxon>
        <taxon>Psoroptidia</taxon>
        <taxon>Analgoidea</taxon>
        <taxon>Pyroglyphidae</taxon>
        <taxon>Dermatophagoidinae</taxon>
        <taxon>Dermatophagoides</taxon>
    </lineage>
</organism>
<dbReference type="Proteomes" id="UP000887458">
    <property type="component" value="Unassembled WGS sequence"/>
</dbReference>
<proteinExistence type="predicted"/>
<feature type="region of interest" description="Disordered" evidence="2">
    <location>
        <begin position="85"/>
        <end position="111"/>
    </location>
</feature>
<sequence length="377" mass="44684">MGNSKSSMAIVHKSFDDFYIDNDWKQNDCSIYTKSFDDYYQSHGGGGSEQKLSELKRGRSLFYSKSKINGSQNFKRINSLPPISRLQRKQQQQQQRQQQQQSTINSNQNELIEPKQLHKGFDMIRHHFGQKDCEWTPKLTELETSILLLNEKVTELELSRQDCLRKLSRLKIELEQQQQLQQQQQQQQQKNSRKILQLPMTNNKSNHHQQLGHVLRINFIENYMKRLENLLHIDREPFLAITTCSSSSSSIDNHHSNDNQIDRFCDKIQPNQSTAKLTTEMKCKQIKNYYEYLLKTVMPQLYGNQNSFKHKSDKNYCQFRQTLIQLRYQVQIISTQSEQQLLDAKRAFIQEIDSYIKTLDNMIVNDFDDCQQCYDYQ</sequence>
<accession>A0ABQ8JTQ0</accession>
<evidence type="ECO:0000313" key="3">
    <source>
        <dbReference type="EMBL" id="KAH9426005.1"/>
    </source>
</evidence>
<protein>
    <submittedName>
        <fullName evidence="3">Uncharacterized protein</fullName>
    </submittedName>
</protein>
<keyword evidence="4" id="KW-1185">Reference proteome</keyword>
<dbReference type="EMBL" id="NJHN03000012">
    <property type="protein sequence ID" value="KAH9426005.1"/>
    <property type="molecule type" value="Genomic_DNA"/>
</dbReference>
<evidence type="ECO:0000256" key="1">
    <source>
        <dbReference type="SAM" id="Coils"/>
    </source>
</evidence>
<gene>
    <name evidence="3" type="ORF">DERP_006945</name>
</gene>
<feature type="compositionally biased region" description="Low complexity" evidence="2">
    <location>
        <begin position="89"/>
        <end position="101"/>
    </location>
</feature>